<evidence type="ECO:0000256" key="5">
    <source>
        <dbReference type="SAM" id="Coils"/>
    </source>
</evidence>
<dbReference type="PROSITE" id="PS50119">
    <property type="entry name" value="ZF_BBOX"/>
    <property type="match status" value="1"/>
</dbReference>
<dbReference type="CDD" id="cd19783">
    <property type="entry name" value="Bbox2_TRIM43-like"/>
    <property type="match status" value="1"/>
</dbReference>
<dbReference type="PROSITE" id="PS00518">
    <property type="entry name" value="ZF_RING_1"/>
    <property type="match status" value="1"/>
</dbReference>
<dbReference type="PROSITE" id="PS50089">
    <property type="entry name" value="ZF_RING_2"/>
    <property type="match status" value="1"/>
</dbReference>
<reference evidence="9" key="2">
    <citation type="submission" date="2025-09" db="UniProtKB">
        <authorList>
            <consortium name="Ensembl"/>
        </authorList>
    </citation>
    <scope>IDENTIFICATION</scope>
</reference>
<evidence type="ECO:0000256" key="3">
    <source>
        <dbReference type="ARBA" id="ARBA00022833"/>
    </source>
</evidence>
<dbReference type="InterPro" id="IPR050143">
    <property type="entry name" value="TRIM/RBCC"/>
</dbReference>
<feature type="domain" description="B30.2/SPRY" evidence="8">
    <location>
        <begin position="267"/>
        <end position="448"/>
    </location>
</feature>
<dbReference type="Proteomes" id="UP000694414">
    <property type="component" value="Unplaced"/>
</dbReference>
<name>A0A8C8ZAF6_PROSS</name>
<feature type="coiled-coil region" evidence="5">
    <location>
        <begin position="191"/>
        <end position="218"/>
    </location>
</feature>
<dbReference type="InterPro" id="IPR017907">
    <property type="entry name" value="Znf_RING_CS"/>
</dbReference>
<dbReference type="SUPFAM" id="SSF49899">
    <property type="entry name" value="Concanavalin A-like lectins/glucanases"/>
    <property type="match status" value="1"/>
</dbReference>
<dbReference type="Gene3D" id="3.30.160.60">
    <property type="entry name" value="Classic Zinc Finger"/>
    <property type="match status" value="1"/>
</dbReference>
<dbReference type="InterPro" id="IPR043136">
    <property type="entry name" value="B30.2/SPRY_sf"/>
</dbReference>
<keyword evidence="10" id="KW-1185">Reference proteome</keyword>
<evidence type="ECO:0000259" key="6">
    <source>
        <dbReference type="PROSITE" id="PS50089"/>
    </source>
</evidence>
<dbReference type="InterPro" id="IPR001870">
    <property type="entry name" value="B30.2/SPRY"/>
</dbReference>
<dbReference type="PRINTS" id="PR01407">
    <property type="entry name" value="BUTYPHLNCDUF"/>
</dbReference>
<protein>
    <submittedName>
        <fullName evidence="9">Uncharacterized protein</fullName>
    </submittedName>
</protein>
<accession>A0A8C8ZAF6</accession>
<dbReference type="InterPro" id="IPR000315">
    <property type="entry name" value="Znf_B-box"/>
</dbReference>
<dbReference type="SMART" id="SM00449">
    <property type="entry name" value="SPRY"/>
    <property type="match status" value="1"/>
</dbReference>
<feature type="domain" description="RING-type" evidence="6">
    <location>
        <begin position="15"/>
        <end position="56"/>
    </location>
</feature>
<evidence type="ECO:0000256" key="4">
    <source>
        <dbReference type="PROSITE-ProRule" id="PRU00024"/>
    </source>
</evidence>
<feature type="domain" description="B box-type" evidence="7">
    <location>
        <begin position="88"/>
        <end position="129"/>
    </location>
</feature>
<dbReference type="AlphaFoldDB" id="A0A8C8ZAF6"/>
<dbReference type="InterPro" id="IPR001841">
    <property type="entry name" value="Znf_RING"/>
</dbReference>
<dbReference type="SMART" id="SM00184">
    <property type="entry name" value="RING"/>
    <property type="match status" value="1"/>
</dbReference>
<dbReference type="InterPro" id="IPR003879">
    <property type="entry name" value="Butyrophylin_SPRY"/>
</dbReference>
<dbReference type="InterPro" id="IPR003877">
    <property type="entry name" value="SPRY_dom"/>
</dbReference>
<sequence>MDSEITQAIQRELTCTVCFNYLLDPVTIGCGHTFCRSCLCLSWEAAQGPAHCPVCRQPSQQKHVKTDIRVKKMSSLARKISLWQFLRSEEQICETHKQTKKMFCDVDKSLLCLLCSKSQEHRGHRHCPIEVSVEDQREKLVMRMKFIWNKIQENKRNLNEESTIINHWMDYVSLLTNITKTEYRKLHPVLYKEEEQHLEKLREEGQNILQQLKRSKAKMHQKSKHLRKMYNELIETCHKPDQELLQDLGDLLMRSGSVQLCMPQLVHPELSARPITGLMYRHRRFGVEISFNTAVTNHNMFDDVRNFRFRSDNQDASLNSGRSIYFAKWGAQAFTSGKHYWELDVNDSWDWAVGVCKDSWVSSLDTVLESEGVFLLLCVKEDNRCTLFTTSPMFPHYVEKPLGRVGVFLDLESGSVSFLNVAKSSLIWKYPAGSFSVPVRPFFLTGHR</sequence>
<evidence type="ECO:0000256" key="2">
    <source>
        <dbReference type="ARBA" id="ARBA00022771"/>
    </source>
</evidence>
<keyword evidence="1" id="KW-0479">Metal-binding</keyword>
<dbReference type="GeneTree" id="ENSGT00940000160005"/>
<dbReference type="PANTHER" id="PTHR24103">
    <property type="entry name" value="E3 UBIQUITIN-PROTEIN LIGASE TRIM"/>
    <property type="match status" value="1"/>
</dbReference>
<dbReference type="GO" id="GO:0008270">
    <property type="term" value="F:zinc ion binding"/>
    <property type="evidence" value="ECO:0007669"/>
    <property type="project" value="UniProtKB-KW"/>
</dbReference>
<proteinExistence type="predicted"/>
<dbReference type="InterPro" id="IPR013083">
    <property type="entry name" value="Znf_RING/FYVE/PHD"/>
</dbReference>
<dbReference type="Pfam" id="PF15227">
    <property type="entry name" value="zf-C3HC4_4"/>
    <property type="match status" value="1"/>
</dbReference>
<dbReference type="SMART" id="SM00336">
    <property type="entry name" value="BBOX"/>
    <property type="match status" value="1"/>
</dbReference>
<dbReference type="PROSITE" id="PS50188">
    <property type="entry name" value="B302_SPRY"/>
    <property type="match status" value="1"/>
</dbReference>
<reference evidence="9" key="1">
    <citation type="submission" date="2025-08" db="UniProtKB">
        <authorList>
            <consortium name="Ensembl"/>
        </authorList>
    </citation>
    <scope>IDENTIFICATION</scope>
</reference>
<dbReference type="Gene3D" id="3.30.40.10">
    <property type="entry name" value="Zinc/RING finger domain, C3HC4 (zinc finger)"/>
    <property type="match status" value="1"/>
</dbReference>
<dbReference type="Ensembl" id="ENSPSMT00000015332.1">
    <property type="protein sequence ID" value="ENSPSMP00000013162.1"/>
    <property type="gene ID" value="ENSPSMG00000009467.1"/>
</dbReference>
<dbReference type="InterPro" id="IPR013320">
    <property type="entry name" value="ConA-like_dom_sf"/>
</dbReference>
<evidence type="ECO:0000313" key="10">
    <source>
        <dbReference type="Proteomes" id="UP000694414"/>
    </source>
</evidence>
<evidence type="ECO:0000259" key="7">
    <source>
        <dbReference type="PROSITE" id="PS50119"/>
    </source>
</evidence>
<evidence type="ECO:0000259" key="8">
    <source>
        <dbReference type="PROSITE" id="PS50188"/>
    </source>
</evidence>
<evidence type="ECO:0000313" key="9">
    <source>
        <dbReference type="Ensembl" id="ENSPSMP00000013162.1"/>
    </source>
</evidence>
<organism evidence="9 10">
    <name type="scientific">Prolemur simus</name>
    <name type="common">Greater bamboo lemur</name>
    <name type="synonym">Hapalemur simus</name>
    <dbReference type="NCBI Taxonomy" id="1328070"/>
    <lineage>
        <taxon>Eukaryota</taxon>
        <taxon>Metazoa</taxon>
        <taxon>Chordata</taxon>
        <taxon>Craniata</taxon>
        <taxon>Vertebrata</taxon>
        <taxon>Euteleostomi</taxon>
        <taxon>Mammalia</taxon>
        <taxon>Eutheria</taxon>
        <taxon>Euarchontoglires</taxon>
        <taxon>Primates</taxon>
        <taxon>Strepsirrhini</taxon>
        <taxon>Lemuriformes</taxon>
        <taxon>Lemuridae</taxon>
        <taxon>Prolemur</taxon>
    </lineage>
</organism>
<evidence type="ECO:0000256" key="1">
    <source>
        <dbReference type="ARBA" id="ARBA00022723"/>
    </source>
</evidence>
<keyword evidence="2 4" id="KW-0863">Zinc-finger</keyword>
<dbReference type="Pfam" id="PF00643">
    <property type="entry name" value="zf-B_box"/>
    <property type="match status" value="1"/>
</dbReference>
<dbReference type="SUPFAM" id="SSF57845">
    <property type="entry name" value="B-box zinc-binding domain"/>
    <property type="match status" value="1"/>
</dbReference>
<dbReference type="Gene3D" id="2.60.120.920">
    <property type="match status" value="1"/>
</dbReference>
<dbReference type="Pfam" id="PF00622">
    <property type="entry name" value="SPRY"/>
    <property type="match status" value="1"/>
</dbReference>
<dbReference type="SUPFAM" id="SSF57850">
    <property type="entry name" value="RING/U-box"/>
    <property type="match status" value="1"/>
</dbReference>
<keyword evidence="3" id="KW-0862">Zinc</keyword>
<keyword evidence="5" id="KW-0175">Coiled coil</keyword>